<proteinExistence type="predicted"/>
<feature type="compositionally biased region" description="Low complexity" evidence="3">
    <location>
        <begin position="350"/>
        <end position="361"/>
    </location>
</feature>
<feature type="compositionally biased region" description="Basic and acidic residues" evidence="3">
    <location>
        <begin position="222"/>
        <end position="232"/>
    </location>
</feature>
<accession>A0A427YQS0</accession>
<feature type="compositionally biased region" description="Basic and acidic residues" evidence="3">
    <location>
        <begin position="439"/>
        <end position="460"/>
    </location>
</feature>
<feature type="domain" description="Ras-associating" evidence="5">
    <location>
        <begin position="601"/>
        <end position="680"/>
    </location>
</feature>
<feature type="region of interest" description="Disordered" evidence="3">
    <location>
        <begin position="410"/>
        <end position="533"/>
    </location>
</feature>
<evidence type="ECO:0000256" key="3">
    <source>
        <dbReference type="SAM" id="MobiDB-lite"/>
    </source>
</evidence>
<dbReference type="PANTHER" id="PTHR47775:SF1">
    <property type="entry name" value="BUD SITE SELECTION PROTEIN 14"/>
    <property type="match status" value="1"/>
</dbReference>
<feature type="compositionally biased region" description="Acidic residues" evidence="3">
    <location>
        <begin position="36"/>
        <end position="55"/>
    </location>
</feature>
<gene>
    <name evidence="6" type="ORF">EHS25_007766</name>
</gene>
<protein>
    <recommendedName>
        <fullName evidence="8">SH3 domain-containing protein</fullName>
    </recommendedName>
</protein>
<feature type="compositionally biased region" description="Basic and acidic residues" evidence="3">
    <location>
        <begin position="1191"/>
        <end position="1205"/>
    </location>
</feature>
<dbReference type="SUPFAM" id="SSF54236">
    <property type="entry name" value="Ubiquitin-like"/>
    <property type="match status" value="1"/>
</dbReference>
<feature type="compositionally biased region" description="Polar residues" evidence="3">
    <location>
        <begin position="985"/>
        <end position="1003"/>
    </location>
</feature>
<feature type="region of interest" description="Disordered" evidence="3">
    <location>
        <begin position="1227"/>
        <end position="1258"/>
    </location>
</feature>
<feature type="compositionally biased region" description="Acidic residues" evidence="3">
    <location>
        <begin position="105"/>
        <end position="116"/>
    </location>
</feature>
<feature type="region of interest" description="Disordered" evidence="3">
    <location>
        <begin position="35"/>
        <end position="122"/>
    </location>
</feature>
<dbReference type="SUPFAM" id="SSF50044">
    <property type="entry name" value="SH3-domain"/>
    <property type="match status" value="1"/>
</dbReference>
<evidence type="ECO:0000313" key="7">
    <source>
        <dbReference type="Proteomes" id="UP000279259"/>
    </source>
</evidence>
<evidence type="ECO:0000256" key="1">
    <source>
        <dbReference type="ARBA" id="ARBA00022443"/>
    </source>
</evidence>
<feature type="region of interest" description="Disordered" evidence="3">
    <location>
        <begin position="222"/>
        <end position="294"/>
    </location>
</feature>
<dbReference type="InterPro" id="IPR053039">
    <property type="entry name" value="Polarity_Bud-Selection_Reg"/>
</dbReference>
<comment type="caution">
    <text evidence="6">The sequence shown here is derived from an EMBL/GenBank/DDBJ whole genome shotgun (WGS) entry which is preliminary data.</text>
</comment>
<feature type="region of interest" description="Disordered" evidence="3">
    <location>
        <begin position="741"/>
        <end position="792"/>
    </location>
</feature>
<dbReference type="InterPro" id="IPR000159">
    <property type="entry name" value="RA_dom"/>
</dbReference>
<dbReference type="InterPro" id="IPR029071">
    <property type="entry name" value="Ubiquitin-like_domsf"/>
</dbReference>
<dbReference type="GO" id="GO:0008104">
    <property type="term" value="P:intracellular protein localization"/>
    <property type="evidence" value="ECO:0007669"/>
    <property type="project" value="TreeGrafter"/>
</dbReference>
<evidence type="ECO:0000256" key="2">
    <source>
        <dbReference type="PROSITE-ProRule" id="PRU00192"/>
    </source>
</evidence>
<feature type="region of interest" description="Disordered" evidence="3">
    <location>
        <begin position="1078"/>
        <end position="1205"/>
    </location>
</feature>
<feature type="compositionally biased region" description="Polar residues" evidence="3">
    <location>
        <begin position="1084"/>
        <end position="1113"/>
    </location>
</feature>
<reference evidence="6 7" key="1">
    <citation type="submission" date="2018-11" db="EMBL/GenBank/DDBJ databases">
        <title>Genome sequence of Saitozyma podzolica DSM 27192.</title>
        <authorList>
            <person name="Aliyu H."/>
            <person name="Gorte O."/>
            <person name="Ochsenreither K."/>
        </authorList>
    </citation>
    <scope>NUCLEOTIDE SEQUENCE [LARGE SCALE GENOMIC DNA]</scope>
    <source>
        <strain evidence="6 7">DSM 27192</strain>
    </source>
</reference>
<name>A0A427YQS0_9TREE</name>
<keyword evidence="7" id="KW-1185">Reference proteome</keyword>
<dbReference type="Proteomes" id="UP000279259">
    <property type="component" value="Unassembled WGS sequence"/>
</dbReference>
<dbReference type="PROSITE" id="PS50200">
    <property type="entry name" value="RA"/>
    <property type="match status" value="1"/>
</dbReference>
<feature type="compositionally biased region" description="Polar residues" evidence="3">
    <location>
        <begin position="777"/>
        <end position="792"/>
    </location>
</feature>
<dbReference type="Gene3D" id="3.10.20.90">
    <property type="entry name" value="Phosphatidylinositol 3-kinase Catalytic Subunit, Chain A, domain 1"/>
    <property type="match status" value="1"/>
</dbReference>
<dbReference type="PROSITE" id="PS50002">
    <property type="entry name" value="SH3"/>
    <property type="match status" value="1"/>
</dbReference>
<feature type="compositionally biased region" description="Basic and acidic residues" evidence="3">
    <location>
        <begin position="85"/>
        <end position="98"/>
    </location>
</feature>
<feature type="region of interest" description="Disordered" evidence="3">
    <location>
        <begin position="933"/>
        <end position="960"/>
    </location>
</feature>
<feature type="compositionally biased region" description="Low complexity" evidence="3">
    <location>
        <begin position="414"/>
        <end position="430"/>
    </location>
</feature>
<organism evidence="6 7">
    <name type="scientific">Saitozyma podzolica</name>
    <dbReference type="NCBI Taxonomy" id="1890683"/>
    <lineage>
        <taxon>Eukaryota</taxon>
        <taxon>Fungi</taxon>
        <taxon>Dikarya</taxon>
        <taxon>Basidiomycota</taxon>
        <taxon>Agaricomycotina</taxon>
        <taxon>Tremellomycetes</taxon>
        <taxon>Tremellales</taxon>
        <taxon>Trimorphomycetaceae</taxon>
        <taxon>Saitozyma</taxon>
    </lineage>
</organism>
<dbReference type="GO" id="GO:0030950">
    <property type="term" value="P:establishment or maintenance of actin cytoskeleton polarity"/>
    <property type="evidence" value="ECO:0007669"/>
    <property type="project" value="TreeGrafter"/>
</dbReference>
<dbReference type="STRING" id="1890683.A0A427YQS0"/>
<dbReference type="Pfam" id="PF00788">
    <property type="entry name" value="RA"/>
    <property type="match status" value="1"/>
</dbReference>
<feature type="compositionally biased region" description="Low complexity" evidence="3">
    <location>
        <begin position="60"/>
        <end position="77"/>
    </location>
</feature>
<keyword evidence="1 2" id="KW-0728">SH3 domain</keyword>
<evidence type="ECO:0000259" key="4">
    <source>
        <dbReference type="PROSITE" id="PS50002"/>
    </source>
</evidence>
<dbReference type="Gene3D" id="2.30.30.40">
    <property type="entry name" value="SH3 Domains"/>
    <property type="match status" value="1"/>
</dbReference>
<feature type="compositionally biased region" description="Acidic residues" evidence="3">
    <location>
        <begin position="264"/>
        <end position="294"/>
    </location>
</feature>
<dbReference type="EMBL" id="RSCD01000004">
    <property type="protein sequence ID" value="RSH93410.1"/>
    <property type="molecule type" value="Genomic_DNA"/>
</dbReference>
<dbReference type="GO" id="GO:0015630">
    <property type="term" value="C:microtubule cytoskeleton"/>
    <property type="evidence" value="ECO:0007669"/>
    <property type="project" value="TreeGrafter"/>
</dbReference>
<dbReference type="GO" id="GO:0007165">
    <property type="term" value="P:signal transduction"/>
    <property type="evidence" value="ECO:0007669"/>
    <property type="project" value="InterPro"/>
</dbReference>
<dbReference type="InterPro" id="IPR036028">
    <property type="entry name" value="SH3-like_dom_sf"/>
</dbReference>
<feature type="region of interest" description="Disordered" evidence="3">
    <location>
        <begin position="367"/>
        <end position="386"/>
    </location>
</feature>
<dbReference type="OrthoDB" id="196165at2759"/>
<feature type="region of interest" description="Disordered" evidence="3">
    <location>
        <begin position="325"/>
        <end position="361"/>
    </location>
</feature>
<dbReference type="GO" id="GO:0051286">
    <property type="term" value="C:cell tip"/>
    <property type="evidence" value="ECO:0007669"/>
    <property type="project" value="TreeGrafter"/>
</dbReference>
<sequence length="1363" mass="148026">MATVIQPQYQNHVHVHEHDRVQVDQIRPQQHSIMEDVSDSGDEEESFEGEMDEDQDRFYHSQAQQALYYQQHQQQHAEASGQNRGLEREHDGDYEHEQQQGNERVEDEEMYSDDESSTASIPDENIDFSLTYALHTFLATVEGQASVVKGDSLLLLDDANSYWWLVRVLKTEDVGYIPAENIETPYERLARLNKHRNVDLAAATTQEKAAGAVRDREKLKGAIAGKAKEKRAATSGDGDEPAGRRVIFAPPTYVDHPGVTWSSDESDEEDEGEVEVTEVEEEVSQDDMEMEPDDGVEWADGAAQEQQNRIIEATTTTTTATATATITPKSNNPFAPRQDRKPESTIDTNPSTSPTTASTPIITVAPAVASPTTHQSAKLDPASVTETKRITATPTVAQGVLLPSAIVPQPRKVSTASTASITSTVSAGSARSSTPTSPQEEKDKKKMRKSSKDDLKDGEKKKKGGVLSGLFSRKNKKEKGISSTDARSSEESIAVDAASPSRFSDDSGRAPTPQQSASMQVSPGVSAHGLRLQQREQAAQMAYATKYLSKPDAHSPTVSEAAAAVAQSAAAMRLASMSGMSVPRPSSIIVSPNPAAPLLNVIRIFAGEHVKSEASFKTALINETTSSTDLIRQAVQRFHVAGDQADFVLTIKDVNGEEMELLPEEKPLVAFQEAVQQWSDDRELLPTVKRSSIASISSLASLSSHPAIQKLGMDFSDDSAVKIYLHRKSLAQSASIASQLSTVQESPENKSAEWSDPSQLTKSDANAAAPPGPRYNPSLTVNTTAQASPERFSSPSARFTLQLLIHPADLPDGSILDPSSDAIIPKSVLRERIAAGHPSAAQPDSRRRLYNLPRNATVVEAIEQGLERFGITEGVVDGGDDVEDRTNNRRSLARIKYTLAAVVDGQGESHTSRMVLTSERALAPSSKVIDAYTSPPALKPVERAPENRRRSRDLSTSSLADIQPSDPVFVLRRVRPRPESGGPLQRQQAQPPVIATSSEGTPLSPQEIIAAQRAATRASQRALISANSSQGVDVVVPDRGTLRSSRELHPTAGEVVRYSYIDGDGETYDISELLEEEWGRDGQRSSPSITQPPTLQRTTTDSSSYVTAPSTPAESPDILRGVLDRAAGQPEGKLEEKLERVIDKVKSRSPEDVQSGRQTPVSEHRADEEHLMDEETPRPASRTLSTVLEGRAPDGRDSRQADYHETAATVRRIISRHRQQPSIASIMSDLSGPLGHEHEHDDDGASTPLTATSSSHPTPPFSGAVYLRSVSAASPTPRAPVQYQDDFGMKALMAIVEARAKEYKKPPQSPRVAADPVQKMFWGERADEPGLHPEIKACFAPVQARLDALDSEIDELLAMLAAR</sequence>
<feature type="region of interest" description="Disordered" evidence="3">
    <location>
        <begin position="975"/>
        <end position="1003"/>
    </location>
</feature>
<dbReference type="PANTHER" id="PTHR47775">
    <property type="entry name" value="BUD SITE SELECTION PROTEIN 14"/>
    <property type="match status" value="1"/>
</dbReference>
<feature type="compositionally biased region" description="Polar residues" evidence="3">
    <location>
        <begin position="1247"/>
        <end position="1256"/>
    </location>
</feature>
<dbReference type="SMART" id="SM00326">
    <property type="entry name" value="SH3"/>
    <property type="match status" value="1"/>
</dbReference>
<dbReference type="CDD" id="cd17043">
    <property type="entry name" value="RA"/>
    <property type="match status" value="1"/>
</dbReference>
<feature type="compositionally biased region" description="Polar residues" evidence="3">
    <location>
        <begin position="512"/>
        <end position="523"/>
    </location>
</feature>
<evidence type="ECO:0008006" key="8">
    <source>
        <dbReference type="Google" id="ProtNLM"/>
    </source>
</evidence>
<feature type="compositionally biased region" description="Basic and acidic residues" evidence="3">
    <location>
        <begin position="1132"/>
        <end position="1151"/>
    </location>
</feature>
<feature type="compositionally biased region" description="Basic and acidic residues" evidence="3">
    <location>
        <begin position="1162"/>
        <end position="1177"/>
    </location>
</feature>
<dbReference type="InterPro" id="IPR001452">
    <property type="entry name" value="SH3_domain"/>
</dbReference>
<evidence type="ECO:0000259" key="5">
    <source>
        <dbReference type="PROSITE" id="PS50200"/>
    </source>
</evidence>
<feature type="domain" description="SH3" evidence="4">
    <location>
        <begin position="126"/>
        <end position="187"/>
    </location>
</feature>
<evidence type="ECO:0000313" key="6">
    <source>
        <dbReference type="EMBL" id="RSH93410.1"/>
    </source>
</evidence>